<name>A0A516GHL8_9LACT</name>
<accession>A0A516GHL8</accession>
<dbReference type="Proteomes" id="UP000315953">
    <property type="component" value="Chromosome"/>
</dbReference>
<dbReference type="KEGG" id="dpm:FNV33_02770"/>
<protein>
    <recommendedName>
        <fullName evidence="4">CopG family transcriptional regulator</fullName>
    </recommendedName>
</protein>
<organism evidence="2 3">
    <name type="scientific">Dolosigranulum pigrum</name>
    <dbReference type="NCBI Taxonomy" id="29394"/>
    <lineage>
        <taxon>Bacteria</taxon>
        <taxon>Bacillati</taxon>
        <taxon>Bacillota</taxon>
        <taxon>Bacilli</taxon>
        <taxon>Lactobacillales</taxon>
        <taxon>Carnobacteriaceae</taxon>
        <taxon>Dolosigranulum</taxon>
    </lineage>
</organism>
<dbReference type="AlphaFoldDB" id="A0A516GHL8"/>
<evidence type="ECO:0000313" key="2">
    <source>
        <dbReference type="EMBL" id="QDO91021.1"/>
    </source>
</evidence>
<proteinExistence type="predicted"/>
<evidence type="ECO:0008006" key="4">
    <source>
        <dbReference type="Google" id="ProtNLM"/>
    </source>
</evidence>
<gene>
    <name evidence="2" type="ORF">FNV33_02770</name>
</gene>
<feature type="compositionally biased region" description="Basic and acidic residues" evidence="1">
    <location>
        <begin position="1"/>
        <end position="10"/>
    </location>
</feature>
<feature type="region of interest" description="Disordered" evidence="1">
    <location>
        <begin position="1"/>
        <end position="21"/>
    </location>
</feature>
<evidence type="ECO:0000313" key="3">
    <source>
        <dbReference type="Proteomes" id="UP000315953"/>
    </source>
</evidence>
<reference evidence="2 3" key="1">
    <citation type="submission" date="2019-07" db="EMBL/GenBank/DDBJ databases">
        <title>Genome assembly of a nasal isolate of Dolosigranulum pigrum from a chronic sinusitis patient.</title>
        <authorList>
            <person name="Baig S."/>
            <person name="Overballe-Petersen S."/>
            <person name="Kaspar U."/>
            <person name="Rendboe A."/>
            <person name="de Man T."/>
            <person name="Liu C."/>
            <person name="Price L.B."/>
            <person name="Stegger M."/>
            <person name="Becker K."/>
            <person name="Skytt Andersen P."/>
        </authorList>
    </citation>
    <scope>NUCLEOTIDE SEQUENCE [LARGE SCALE GENOMIC DNA]</scope>
    <source>
        <strain evidence="2 3">83VPs-KB5</strain>
    </source>
</reference>
<dbReference type="RefSeq" id="WP_143333185.1">
    <property type="nucleotide sequence ID" value="NZ_CP040417.1"/>
</dbReference>
<sequence length="80" mass="9217">MSFKDKRGKFDSLLNSKGGADNTKKKMDVLPLKVNKKKKQVTFSLYEITSKRITEIAAKQGYNSKSEFLDDLFESIYENM</sequence>
<evidence type="ECO:0000256" key="1">
    <source>
        <dbReference type="SAM" id="MobiDB-lite"/>
    </source>
</evidence>
<dbReference type="EMBL" id="CP041626">
    <property type="protein sequence ID" value="QDO91021.1"/>
    <property type="molecule type" value="Genomic_DNA"/>
</dbReference>